<gene>
    <name evidence="1" type="ORF">CROQUDRAFT_87299</name>
</gene>
<dbReference type="EMBL" id="MU167216">
    <property type="protein sequence ID" value="KAG0150847.1"/>
    <property type="molecule type" value="Genomic_DNA"/>
</dbReference>
<evidence type="ECO:0000313" key="1">
    <source>
        <dbReference type="EMBL" id="KAG0150847.1"/>
    </source>
</evidence>
<keyword evidence="2" id="KW-1185">Reference proteome</keyword>
<dbReference type="AlphaFoldDB" id="A0A9P6TFX1"/>
<protein>
    <submittedName>
        <fullName evidence="1">Uncharacterized protein</fullName>
    </submittedName>
</protein>
<reference evidence="1" key="1">
    <citation type="submission" date="2013-11" db="EMBL/GenBank/DDBJ databases">
        <title>Genome sequence of the fusiform rust pathogen reveals effectors for host alternation and coevolution with pine.</title>
        <authorList>
            <consortium name="DOE Joint Genome Institute"/>
            <person name="Smith K."/>
            <person name="Pendleton A."/>
            <person name="Kubisiak T."/>
            <person name="Anderson C."/>
            <person name="Salamov A."/>
            <person name="Aerts A."/>
            <person name="Riley R."/>
            <person name="Clum A."/>
            <person name="Lindquist E."/>
            <person name="Ence D."/>
            <person name="Campbell M."/>
            <person name="Kronenberg Z."/>
            <person name="Feau N."/>
            <person name="Dhillon B."/>
            <person name="Hamelin R."/>
            <person name="Burleigh J."/>
            <person name="Smith J."/>
            <person name="Yandell M."/>
            <person name="Nelson C."/>
            <person name="Grigoriev I."/>
            <person name="Davis J."/>
        </authorList>
    </citation>
    <scope>NUCLEOTIDE SEQUENCE</scope>
    <source>
        <strain evidence="1">G11</strain>
    </source>
</reference>
<comment type="caution">
    <text evidence="1">The sequence shown here is derived from an EMBL/GenBank/DDBJ whole genome shotgun (WGS) entry which is preliminary data.</text>
</comment>
<name>A0A9P6TFX1_9BASI</name>
<proteinExistence type="predicted"/>
<sequence>MFRAEIDVTTLVKGGLKLCDVPSPIRSKSSTLRYECEGCHKVLGGHEGLTDKNDEYQEAMIYSTGERKPTDEDCSQEQADVVNGAIYWTIDRDLSIPLKGISIPYDRVEELRKQFAGVSFSVKQHILSQIMTANLRDRLQRAGTSLPDDIFALMLMYTMPAGFPDISSNFEVTILKDASYVVSTSDITQTIMAADVSALEILPTSKLHKVLTLVTFKEI</sequence>
<dbReference type="Proteomes" id="UP000886653">
    <property type="component" value="Unassembled WGS sequence"/>
</dbReference>
<evidence type="ECO:0000313" key="2">
    <source>
        <dbReference type="Proteomes" id="UP000886653"/>
    </source>
</evidence>
<accession>A0A9P6TFX1</accession>
<organism evidence="1 2">
    <name type="scientific">Cronartium quercuum f. sp. fusiforme G11</name>
    <dbReference type="NCBI Taxonomy" id="708437"/>
    <lineage>
        <taxon>Eukaryota</taxon>
        <taxon>Fungi</taxon>
        <taxon>Dikarya</taxon>
        <taxon>Basidiomycota</taxon>
        <taxon>Pucciniomycotina</taxon>
        <taxon>Pucciniomycetes</taxon>
        <taxon>Pucciniales</taxon>
        <taxon>Coleosporiaceae</taxon>
        <taxon>Cronartium</taxon>
    </lineage>
</organism>